<dbReference type="Pfam" id="PF18130">
    <property type="entry name" value="ATPgrasp_N"/>
    <property type="match status" value="1"/>
</dbReference>
<dbReference type="GeneID" id="43646098"/>
<dbReference type="SUPFAM" id="SSF56059">
    <property type="entry name" value="Glutathione synthetase ATP-binding domain-like"/>
    <property type="match status" value="1"/>
</dbReference>
<dbReference type="OrthoDB" id="434648at2759"/>
<protein>
    <recommendedName>
        <fullName evidence="5">ATP-grasp domain-containing protein</fullName>
    </recommendedName>
</protein>
<dbReference type="PANTHER" id="PTHR43585">
    <property type="entry name" value="FUMIPYRROLE BIOSYNTHESIS PROTEIN C"/>
    <property type="match status" value="1"/>
</dbReference>
<keyword evidence="2 4" id="KW-0547">Nucleotide-binding</keyword>
<proteinExistence type="predicted"/>
<dbReference type="PROSITE" id="PS50975">
    <property type="entry name" value="ATP_GRASP"/>
    <property type="match status" value="1"/>
</dbReference>
<accession>A0A5N6TAA5</accession>
<evidence type="ECO:0000256" key="2">
    <source>
        <dbReference type="ARBA" id="ARBA00022741"/>
    </source>
</evidence>
<reference evidence="6 7" key="1">
    <citation type="submission" date="2019-04" db="EMBL/GenBank/DDBJ databases">
        <title>Friends and foes A comparative genomics study of 23 Aspergillus species from section Flavi.</title>
        <authorList>
            <consortium name="DOE Joint Genome Institute"/>
            <person name="Kjaerbolling I."/>
            <person name="Vesth T."/>
            <person name="Frisvad J.C."/>
            <person name="Nybo J.L."/>
            <person name="Theobald S."/>
            <person name="Kildgaard S."/>
            <person name="Isbrandt T."/>
            <person name="Kuo A."/>
            <person name="Sato A."/>
            <person name="Lyhne E.K."/>
            <person name="Kogle M.E."/>
            <person name="Wiebenga A."/>
            <person name="Kun R.S."/>
            <person name="Lubbers R.J."/>
            <person name="Makela M.R."/>
            <person name="Barry K."/>
            <person name="Chovatia M."/>
            <person name="Clum A."/>
            <person name="Daum C."/>
            <person name="Haridas S."/>
            <person name="He G."/>
            <person name="LaButti K."/>
            <person name="Lipzen A."/>
            <person name="Mondo S."/>
            <person name="Riley R."/>
            <person name="Salamov A."/>
            <person name="Simmons B.A."/>
            <person name="Magnuson J.K."/>
            <person name="Henrissat B."/>
            <person name="Mortensen U.H."/>
            <person name="Larsen T.O."/>
            <person name="Devries R.P."/>
            <person name="Grigoriev I.V."/>
            <person name="Machida M."/>
            <person name="Baker S.E."/>
            <person name="Andersen M.R."/>
        </authorList>
    </citation>
    <scope>NUCLEOTIDE SEQUENCE [LARGE SCALE GENOMIC DNA]</scope>
    <source>
        <strain evidence="6 7">CBS 117625</strain>
    </source>
</reference>
<evidence type="ECO:0000256" key="4">
    <source>
        <dbReference type="PROSITE-ProRule" id="PRU00409"/>
    </source>
</evidence>
<evidence type="ECO:0000313" key="7">
    <source>
        <dbReference type="Proteomes" id="UP000325672"/>
    </source>
</evidence>
<name>A0A5N6TAA5_ASPPS</name>
<dbReference type="AlphaFoldDB" id="A0A5N6TAA5"/>
<organism evidence="6 7">
    <name type="scientific">Aspergillus pseudotamarii</name>
    <dbReference type="NCBI Taxonomy" id="132259"/>
    <lineage>
        <taxon>Eukaryota</taxon>
        <taxon>Fungi</taxon>
        <taxon>Dikarya</taxon>
        <taxon>Ascomycota</taxon>
        <taxon>Pezizomycotina</taxon>
        <taxon>Eurotiomycetes</taxon>
        <taxon>Eurotiomycetidae</taxon>
        <taxon>Eurotiales</taxon>
        <taxon>Aspergillaceae</taxon>
        <taxon>Aspergillus</taxon>
        <taxon>Aspergillus subgen. Circumdati</taxon>
    </lineage>
</organism>
<dbReference type="InterPro" id="IPR052032">
    <property type="entry name" value="ATP-dep_AA_Ligase"/>
</dbReference>
<evidence type="ECO:0000313" key="6">
    <source>
        <dbReference type="EMBL" id="KAE8143197.1"/>
    </source>
</evidence>
<dbReference type="GO" id="GO:0046872">
    <property type="term" value="F:metal ion binding"/>
    <property type="evidence" value="ECO:0007669"/>
    <property type="project" value="InterPro"/>
</dbReference>
<gene>
    <name evidence="6" type="ORF">BDV38DRAFT_291946</name>
</gene>
<dbReference type="GO" id="GO:0005524">
    <property type="term" value="F:ATP binding"/>
    <property type="evidence" value="ECO:0007669"/>
    <property type="project" value="UniProtKB-UniRule"/>
</dbReference>
<sequence length="653" mass="73050">MPGAEASKFQYKVEGKDVYVDGLWQLNIVAPGESLHRSLDVTLDLLSIGNNTALLPTSSALNALQLRSDDRASNFLIRLLHQPLPASSVLAIKFILPVKSGFTVRSDFLERRLEGYEHALSVESFLTPREEIKAPDFRRLDSKSPLSLLDLLPHAVGAVQVQSEQRLASLEAELANRLSFAWISPEPIEEKRIAWIKGKEDLESGRRIWEAARSLGIKVVILDHDGHWFQKDDDRWNFLREAFIPTDITADQGFVDRIVAAVRSYDKPIHALVTVNNAGAIGAARACQILGFRSAPPESYIIAGDKFKTREMEPDNGGAFKIFNVDELRTRLRSKTDSPIKYPVIVKPCMGWGSECVSKVQTEEELIQAVARASSRHSEGPNPRSDVMIEPYIEGPEVDANFVLIEGDIIFFEVADDFPKAGEKAGGKAGNALNGSFMETDMVLPTGLSPKEIQVTKDSIHQTLLRQGFRTGVFHCEGRIRYASKAYDTRDGIVDLYPSDRLQGNEEPSFYLHEINARPGGYFVSSATLLTYGVDYYANHILAALGDFDRCRALSVPFCHGPQWWLQVIIIPEDKSGVMKSPDAGKEMLERHEDLRLAVVDYKTMKKKGDILLGPKAKVFSYLAYFSVASRRSREDCLRLGQKVRRSFTYEIE</sequence>
<dbReference type="Gene3D" id="3.40.50.20">
    <property type="match status" value="1"/>
</dbReference>
<dbReference type="PANTHER" id="PTHR43585:SF2">
    <property type="entry name" value="ATP-GRASP ENZYME FSQD"/>
    <property type="match status" value="1"/>
</dbReference>
<dbReference type="Proteomes" id="UP000325672">
    <property type="component" value="Unassembled WGS sequence"/>
</dbReference>
<dbReference type="GO" id="GO:0016874">
    <property type="term" value="F:ligase activity"/>
    <property type="evidence" value="ECO:0007669"/>
    <property type="project" value="UniProtKB-KW"/>
</dbReference>
<dbReference type="InterPro" id="IPR041472">
    <property type="entry name" value="BL00235/CARNS1_N"/>
</dbReference>
<keyword evidence="7" id="KW-1185">Reference proteome</keyword>
<evidence type="ECO:0000259" key="5">
    <source>
        <dbReference type="PROSITE" id="PS50975"/>
    </source>
</evidence>
<evidence type="ECO:0000256" key="1">
    <source>
        <dbReference type="ARBA" id="ARBA00022598"/>
    </source>
</evidence>
<dbReference type="RefSeq" id="XP_031919260.1">
    <property type="nucleotide sequence ID" value="XM_032061888.1"/>
</dbReference>
<keyword evidence="3 4" id="KW-0067">ATP-binding</keyword>
<dbReference type="InterPro" id="IPR011761">
    <property type="entry name" value="ATP-grasp"/>
</dbReference>
<keyword evidence="1" id="KW-0436">Ligase</keyword>
<dbReference type="Gene3D" id="3.30.1490.20">
    <property type="entry name" value="ATP-grasp fold, A domain"/>
    <property type="match status" value="1"/>
</dbReference>
<dbReference type="EMBL" id="ML743552">
    <property type="protein sequence ID" value="KAE8143197.1"/>
    <property type="molecule type" value="Genomic_DNA"/>
</dbReference>
<dbReference type="InterPro" id="IPR013815">
    <property type="entry name" value="ATP_grasp_subdomain_1"/>
</dbReference>
<dbReference type="Gene3D" id="3.30.470.20">
    <property type="entry name" value="ATP-grasp fold, B domain"/>
    <property type="match status" value="1"/>
</dbReference>
<evidence type="ECO:0000256" key="3">
    <source>
        <dbReference type="ARBA" id="ARBA00022840"/>
    </source>
</evidence>
<feature type="domain" description="ATP-grasp" evidence="5">
    <location>
        <begin position="306"/>
        <end position="545"/>
    </location>
</feature>
<dbReference type="Pfam" id="PF13535">
    <property type="entry name" value="ATP-grasp_4"/>
    <property type="match status" value="1"/>
</dbReference>